<dbReference type="OrthoDB" id="3040714at2759"/>
<evidence type="ECO:0008006" key="3">
    <source>
        <dbReference type="Google" id="ProtNLM"/>
    </source>
</evidence>
<gene>
    <name evidence="1" type="ORF">NLJ89_g2575</name>
</gene>
<organism evidence="1 2">
    <name type="scientific">Agrocybe chaxingu</name>
    <dbReference type="NCBI Taxonomy" id="84603"/>
    <lineage>
        <taxon>Eukaryota</taxon>
        <taxon>Fungi</taxon>
        <taxon>Dikarya</taxon>
        <taxon>Basidiomycota</taxon>
        <taxon>Agaricomycotina</taxon>
        <taxon>Agaricomycetes</taxon>
        <taxon>Agaricomycetidae</taxon>
        <taxon>Agaricales</taxon>
        <taxon>Agaricineae</taxon>
        <taxon>Strophariaceae</taxon>
        <taxon>Agrocybe</taxon>
    </lineage>
</organism>
<dbReference type="InterPro" id="IPR011009">
    <property type="entry name" value="Kinase-like_dom_sf"/>
</dbReference>
<proteinExistence type="predicted"/>
<keyword evidence="2" id="KW-1185">Reference proteome</keyword>
<evidence type="ECO:0000313" key="2">
    <source>
        <dbReference type="Proteomes" id="UP001148786"/>
    </source>
</evidence>
<dbReference type="SUPFAM" id="SSF56112">
    <property type="entry name" value="Protein kinase-like (PK-like)"/>
    <property type="match status" value="1"/>
</dbReference>
<sequence>MSAEYGDQDKRRDTGLGLLNDIVGSGHGAGRYTLTAAAIGRYRSDGHTVGLEGVPLTVVEFKNKLANITSDPCVEAVAYVTQLHITMQNGLGQGWRLPCLVVTIVGHTVTFYATVLLKTQHRVVSLTPTLSCLPSASSGRDLDTLRLAFAAMIDLRNFIIADINRHSNDPPHGVPSEYVRFQIKEYFDTWQSHRGLYIADMPKDTGSISTILVKFSRTYSVDLHDYCFRAGHAPKLLAYEALPGGWYGIAMEFLPDTECLDATSATRFEAELTELVNGFHQQGWVHGDLRDANIRCRGDEFWVIDFDWGGKDGEVKYPATP</sequence>
<accession>A0A9W8MY05</accession>
<protein>
    <recommendedName>
        <fullName evidence="3">Protein kinase domain-containing protein</fullName>
    </recommendedName>
</protein>
<name>A0A9W8MY05_9AGAR</name>
<dbReference type="Gene3D" id="1.10.510.10">
    <property type="entry name" value="Transferase(Phosphotransferase) domain 1"/>
    <property type="match status" value="1"/>
</dbReference>
<dbReference type="Proteomes" id="UP001148786">
    <property type="component" value="Unassembled WGS sequence"/>
</dbReference>
<reference evidence="1" key="1">
    <citation type="submission" date="2022-07" db="EMBL/GenBank/DDBJ databases">
        <title>Genome Sequence of Agrocybe chaxingu.</title>
        <authorList>
            <person name="Buettner E."/>
        </authorList>
    </citation>
    <scope>NUCLEOTIDE SEQUENCE</scope>
    <source>
        <strain evidence="1">MP-N11</strain>
    </source>
</reference>
<dbReference type="AlphaFoldDB" id="A0A9W8MY05"/>
<dbReference type="EMBL" id="JANKHO010000162">
    <property type="protein sequence ID" value="KAJ3514096.1"/>
    <property type="molecule type" value="Genomic_DNA"/>
</dbReference>
<comment type="caution">
    <text evidence="1">The sequence shown here is derived from an EMBL/GenBank/DDBJ whole genome shotgun (WGS) entry which is preliminary data.</text>
</comment>
<evidence type="ECO:0000313" key="1">
    <source>
        <dbReference type="EMBL" id="KAJ3514096.1"/>
    </source>
</evidence>